<reference evidence="1" key="1">
    <citation type="journal article" date="2018" name="DNA Res.">
        <title>Multiple hybrid de novo genome assembly of finger millet, an orphan allotetraploid crop.</title>
        <authorList>
            <person name="Hatakeyama M."/>
            <person name="Aluri S."/>
            <person name="Balachadran M.T."/>
            <person name="Sivarajan S.R."/>
            <person name="Patrignani A."/>
            <person name="Gruter S."/>
            <person name="Poveda L."/>
            <person name="Shimizu-Inatsugi R."/>
            <person name="Baeten J."/>
            <person name="Francoijs K.J."/>
            <person name="Nataraja K.N."/>
            <person name="Reddy Y.A.N."/>
            <person name="Phadnis S."/>
            <person name="Ravikumar R.L."/>
            <person name="Schlapbach R."/>
            <person name="Sreeman S.M."/>
            <person name="Shimizu K.K."/>
        </authorList>
    </citation>
    <scope>NUCLEOTIDE SEQUENCE</scope>
</reference>
<dbReference type="PANTHER" id="PTHR23082">
    <property type="entry name" value="TRANSCRIPTION INITIATION FACTOR IIIC TFIIIC , POLYPEPTIDE 3-RELATED"/>
    <property type="match status" value="1"/>
</dbReference>
<sequence length="172" mass="19637">MTDDIGIRITLSSLLVNEDKTDEAVALLCAPKSSEFKSANTPDQQKPWWCDGKVKMQLAKIYYNTGKLEEFVDTIFLPILETLNVEHHNRKLCRTLALLQRYREALQIINHTLKLGNDGLSAENKEELRSLGAQITYIAPDPSQGFKYVRYVVGQHPYSLSAWNSFYKVTSR</sequence>
<dbReference type="GO" id="GO:0006383">
    <property type="term" value="P:transcription by RNA polymerase III"/>
    <property type="evidence" value="ECO:0007669"/>
    <property type="project" value="InterPro"/>
</dbReference>
<name>A0AAV5DS46_ELECO</name>
<accession>A0AAV5DS46</accession>
<organism evidence="1 2">
    <name type="scientific">Eleusine coracana subsp. coracana</name>
    <dbReference type="NCBI Taxonomy" id="191504"/>
    <lineage>
        <taxon>Eukaryota</taxon>
        <taxon>Viridiplantae</taxon>
        <taxon>Streptophyta</taxon>
        <taxon>Embryophyta</taxon>
        <taxon>Tracheophyta</taxon>
        <taxon>Spermatophyta</taxon>
        <taxon>Magnoliopsida</taxon>
        <taxon>Liliopsida</taxon>
        <taxon>Poales</taxon>
        <taxon>Poaceae</taxon>
        <taxon>PACMAD clade</taxon>
        <taxon>Chloridoideae</taxon>
        <taxon>Cynodonteae</taxon>
        <taxon>Eleusininae</taxon>
        <taxon>Eleusine</taxon>
    </lineage>
</organism>
<evidence type="ECO:0000313" key="2">
    <source>
        <dbReference type="Proteomes" id="UP001054889"/>
    </source>
</evidence>
<dbReference type="EMBL" id="BQKI01000053">
    <property type="protein sequence ID" value="GJN13250.1"/>
    <property type="molecule type" value="Genomic_DNA"/>
</dbReference>
<dbReference type="InterPro" id="IPR039340">
    <property type="entry name" value="Tfc4/TFIIIC-102/Sfc4"/>
</dbReference>
<gene>
    <name evidence="1" type="primary">ga31602</name>
    <name evidence="1" type="ORF">PR202_ga31602</name>
</gene>
<protein>
    <submittedName>
        <fullName evidence="1">Uncharacterized protein</fullName>
    </submittedName>
</protein>
<dbReference type="PANTHER" id="PTHR23082:SF0">
    <property type="entry name" value="GENERAL TRANSCRIPTION FACTOR 3C POLYPEPTIDE 3"/>
    <property type="match status" value="1"/>
</dbReference>
<proteinExistence type="predicted"/>
<dbReference type="GO" id="GO:0000127">
    <property type="term" value="C:transcription factor TFIIIC complex"/>
    <property type="evidence" value="ECO:0007669"/>
    <property type="project" value="TreeGrafter"/>
</dbReference>
<evidence type="ECO:0000313" key="1">
    <source>
        <dbReference type="EMBL" id="GJN13250.1"/>
    </source>
</evidence>
<dbReference type="Proteomes" id="UP001054889">
    <property type="component" value="Unassembled WGS sequence"/>
</dbReference>
<dbReference type="AlphaFoldDB" id="A0AAV5DS46"/>
<keyword evidence="2" id="KW-1185">Reference proteome</keyword>
<reference evidence="1" key="2">
    <citation type="submission" date="2021-12" db="EMBL/GenBank/DDBJ databases">
        <title>Resequencing data analysis of finger millet.</title>
        <authorList>
            <person name="Hatakeyama M."/>
            <person name="Aluri S."/>
            <person name="Balachadran M.T."/>
            <person name="Sivarajan S.R."/>
            <person name="Poveda L."/>
            <person name="Shimizu-Inatsugi R."/>
            <person name="Schlapbach R."/>
            <person name="Sreeman S.M."/>
            <person name="Shimizu K.K."/>
        </authorList>
    </citation>
    <scope>NUCLEOTIDE SEQUENCE</scope>
</reference>
<comment type="caution">
    <text evidence="1">The sequence shown here is derived from an EMBL/GenBank/DDBJ whole genome shotgun (WGS) entry which is preliminary data.</text>
</comment>